<dbReference type="EMBL" id="GBRH01163482">
    <property type="protein sequence ID" value="JAE34414.1"/>
    <property type="molecule type" value="Transcribed_RNA"/>
</dbReference>
<name>A0A0A9HF24_ARUDO</name>
<proteinExistence type="predicted"/>
<protein>
    <submittedName>
        <fullName evidence="2">MYB20</fullName>
    </submittedName>
</protein>
<evidence type="ECO:0000313" key="2">
    <source>
        <dbReference type="EMBL" id="JAE34414.1"/>
    </source>
</evidence>
<accession>A0A0A9HF24</accession>
<organism evidence="2">
    <name type="scientific">Arundo donax</name>
    <name type="common">Giant reed</name>
    <name type="synonym">Donax arundinaceus</name>
    <dbReference type="NCBI Taxonomy" id="35708"/>
    <lineage>
        <taxon>Eukaryota</taxon>
        <taxon>Viridiplantae</taxon>
        <taxon>Streptophyta</taxon>
        <taxon>Embryophyta</taxon>
        <taxon>Tracheophyta</taxon>
        <taxon>Spermatophyta</taxon>
        <taxon>Magnoliopsida</taxon>
        <taxon>Liliopsida</taxon>
        <taxon>Poales</taxon>
        <taxon>Poaceae</taxon>
        <taxon>PACMAD clade</taxon>
        <taxon>Arundinoideae</taxon>
        <taxon>Arundineae</taxon>
        <taxon>Arundo</taxon>
    </lineage>
</organism>
<feature type="signal peptide" evidence="1">
    <location>
        <begin position="1"/>
        <end position="20"/>
    </location>
</feature>
<reference evidence="2" key="2">
    <citation type="journal article" date="2015" name="Data Brief">
        <title>Shoot transcriptome of the giant reed, Arundo donax.</title>
        <authorList>
            <person name="Barrero R.A."/>
            <person name="Guerrero F.D."/>
            <person name="Moolhuijzen P."/>
            <person name="Goolsby J.A."/>
            <person name="Tidwell J."/>
            <person name="Bellgard S.E."/>
            <person name="Bellgard M.I."/>
        </authorList>
    </citation>
    <scope>NUCLEOTIDE SEQUENCE</scope>
    <source>
        <tissue evidence="2">Shoot tissue taken approximately 20 cm above the soil surface</tissue>
    </source>
</reference>
<sequence length="52" mass="5889">MWVFQWFLISLSVLPGRCDAILDHRLPSSACRSITVFSSSSDSSPRFRSGRK</sequence>
<feature type="chain" id="PRO_5002065500" evidence="1">
    <location>
        <begin position="21"/>
        <end position="52"/>
    </location>
</feature>
<keyword evidence="1" id="KW-0732">Signal</keyword>
<reference evidence="2" key="1">
    <citation type="submission" date="2014-09" db="EMBL/GenBank/DDBJ databases">
        <authorList>
            <person name="Magalhaes I.L.F."/>
            <person name="Oliveira U."/>
            <person name="Santos F.R."/>
            <person name="Vidigal T.H.D.A."/>
            <person name="Brescovit A.D."/>
            <person name="Santos A.J."/>
        </authorList>
    </citation>
    <scope>NUCLEOTIDE SEQUENCE</scope>
    <source>
        <tissue evidence="2">Shoot tissue taken approximately 20 cm above the soil surface</tissue>
    </source>
</reference>
<dbReference type="AlphaFoldDB" id="A0A0A9HF24"/>
<evidence type="ECO:0000256" key="1">
    <source>
        <dbReference type="SAM" id="SignalP"/>
    </source>
</evidence>